<comment type="caution">
    <text evidence="1">The sequence shown here is derived from an EMBL/GenBank/DDBJ whole genome shotgun (WGS) entry which is preliminary data.</text>
</comment>
<dbReference type="EMBL" id="JACGWJ010000011">
    <property type="protein sequence ID" value="KAL0387872.1"/>
    <property type="molecule type" value="Genomic_DNA"/>
</dbReference>
<name>A0AAW2S5Z6_SESRA</name>
<organism evidence="1">
    <name type="scientific">Sesamum radiatum</name>
    <name type="common">Black benniseed</name>
    <dbReference type="NCBI Taxonomy" id="300843"/>
    <lineage>
        <taxon>Eukaryota</taxon>
        <taxon>Viridiplantae</taxon>
        <taxon>Streptophyta</taxon>
        <taxon>Embryophyta</taxon>
        <taxon>Tracheophyta</taxon>
        <taxon>Spermatophyta</taxon>
        <taxon>Magnoliopsida</taxon>
        <taxon>eudicotyledons</taxon>
        <taxon>Gunneridae</taxon>
        <taxon>Pentapetalae</taxon>
        <taxon>asterids</taxon>
        <taxon>lamiids</taxon>
        <taxon>Lamiales</taxon>
        <taxon>Pedaliaceae</taxon>
        <taxon>Sesamum</taxon>
    </lineage>
</organism>
<proteinExistence type="predicted"/>
<sequence length="101" mass="11249">MTKVYGTGVYDFRRHRVAEYPVGTDALPLPDKPAESRPVSNVPSSITLSEIQRDRLTKIAAENWAKTADSGPKKPFSPDLVNEIYYTELTVKGNCEVLSYS</sequence>
<evidence type="ECO:0000313" key="1">
    <source>
        <dbReference type="EMBL" id="KAL0387872.1"/>
    </source>
</evidence>
<dbReference type="AlphaFoldDB" id="A0AAW2S5Z6"/>
<accession>A0AAW2S5Z6</accession>
<gene>
    <name evidence="1" type="ORF">Sradi_2669000</name>
</gene>
<reference evidence="1" key="2">
    <citation type="journal article" date="2024" name="Plant">
        <title>Genomic evolution and insights into agronomic trait innovations of Sesamum species.</title>
        <authorList>
            <person name="Miao H."/>
            <person name="Wang L."/>
            <person name="Qu L."/>
            <person name="Liu H."/>
            <person name="Sun Y."/>
            <person name="Le M."/>
            <person name="Wang Q."/>
            <person name="Wei S."/>
            <person name="Zheng Y."/>
            <person name="Lin W."/>
            <person name="Duan Y."/>
            <person name="Cao H."/>
            <person name="Xiong S."/>
            <person name="Wang X."/>
            <person name="Wei L."/>
            <person name="Li C."/>
            <person name="Ma Q."/>
            <person name="Ju M."/>
            <person name="Zhao R."/>
            <person name="Li G."/>
            <person name="Mu C."/>
            <person name="Tian Q."/>
            <person name="Mei H."/>
            <person name="Zhang T."/>
            <person name="Gao T."/>
            <person name="Zhang H."/>
        </authorList>
    </citation>
    <scope>NUCLEOTIDE SEQUENCE</scope>
    <source>
        <strain evidence="1">G02</strain>
    </source>
</reference>
<reference evidence="1" key="1">
    <citation type="submission" date="2020-06" db="EMBL/GenBank/DDBJ databases">
        <authorList>
            <person name="Li T."/>
            <person name="Hu X."/>
            <person name="Zhang T."/>
            <person name="Song X."/>
            <person name="Zhang H."/>
            <person name="Dai N."/>
            <person name="Sheng W."/>
            <person name="Hou X."/>
            <person name="Wei L."/>
        </authorList>
    </citation>
    <scope>NUCLEOTIDE SEQUENCE</scope>
    <source>
        <strain evidence="1">G02</strain>
        <tissue evidence="1">Leaf</tissue>
    </source>
</reference>
<protein>
    <submittedName>
        <fullName evidence="1">Uncharacterized protein</fullName>
    </submittedName>
</protein>